<proteinExistence type="predicted"/>
<dbReference type="Pfam" id="PF01026">
    <property type="entry name" value="TatD_DNase"/>
    <property type="match status" value="1"/>
</dbReference>
<comment type="caution">
    <text evidence="3">The sequence shown here is derived from an EMBL/GenBank/DDBJ whole genome shotgun (WGS) entry which is preliminary data.</text>
</comment>
<dbReference type="PANTHER" id="PTHR46124">
    <property type="entry name" value="D-AMINOACYL-TRNA DEACYLASE"/>
    <property type="match status" value="1"/>
</dbReference>
<evidence type="ECO:0008006" key="4">
    <source>
        <dbReference type="Google" id="ProtNLM"/>
    </source>
</evidence>
<dbReference type="InterPro" id="IPR001130">
    <property type="entry name" value="TatD-like"/>
</dbReference>
<sequence length="257" mass="28245">HLEMPPFDDDRDEVIRRAAAGGVAAMITVATTLSDARKAAGIVRRHPAVRLALGIHPHEAASASLKVYDQLVEIAGEAGAVAWGEIGLDFYYDNSPRQVQRRVFAEQIHIARRLGLPLIIHTRKAPAQTLEILRAEMDGPYRGVVHCYGGDIETASALLDLGFVLGFTGVITFKNAMREHAVIRHVGPDHILVETDCPYLAPRPHRGKRNEPAYTRFVAEKVAEVLDLPYETVERKTRENTLATFPALPGLTGIDPP</sequence>
<dbReference type="AlphaFoldDB" id="X0SEJ9"/>
<dbReference type="Gene3D" id="3.20.20.140">
    <property type="entry name" value="Metal-dependent hydrolases"/>
    <property type="match status" value="1"/>
</dbReference>
<dbReference type="NCBIfam" id="TIGR00010">
    <property type="entry name" value="YchF/TatD family DNA exonuclease"/>
    <property type="match status" value="1"/>
</dbReference>
<dbReference type="GO" id="GO:0046872">
    <property type="term" value="F:metal ion binding"/>
    <property type="evidence" value="ECO:0007669"/>
    <property type="project" value="UniProtKB-KW"/>
</dbReference>
<keyword evidence="2" id="KW-0378">Hydrolase</keyword>
<evidence type="ECO:0000256" key="2">
    <source>
        <dbReference type="ARBA" id="ARBA00022801"/>
    </source>
</evidence>
<dbReference type="InterPro" id="IPR032466">
    <property type="entry name" value="Metal_Hydrolase"/>
</dbReference>
<keyword evidence="1" id="KW-0479">Metal-binding</keyword>
<organism evidence="3">
    <name type="scientific">marine sediment metagenome</name>
    <dbReference type="NCBI Taxonomy" id="412755"/>
    <lineage>
        <taxon>unclassified sequences</taxon>
        <taxon>metagenomes</taxon>
        <taxon>ecological metagenomes</taxon>
    </lineage>
</organism>
<dbReference type="PIRSF" id="PIRSF005902">
    <property type="entry name" value="DNase_TatD"/>
    <property type="match status" value="1"/>
</dbReference>
<dbReference type="FunFam" id="3.20.20.140:FF:000005">
    <property type="entry name" value="TatD family hydrolase"/>
    <property type="match status" value="1"/>
</dbReference>
<dbReference type="PANTHER" id="PTHR46124:SF2">
    <property type="entry name" value="D-AMINOACYL-TRNA DEACYLASE"/>
    <property type="match status" value="1"/>
</dbReference>
<evidence type="ECO:0000256" key="1">
    <source>
        <dbReference type="ARBA" id="ARBA00022723"/>
    </source>
</evidence>
<dbReference type="SUPFAM" id="SSF51556">
    <property type="entry name" value="Metallo-dependent hydrolases"/>
    <property type="match status" value="1"/>
</dbReference>
<name>X0SEJ9_9ZZZZ</name>
<protein>
    <recommendedName>
        <fullName evidence="4">Hydrolase TatD</fullName>
    </recommendedName>
</protein>
<reference evidence="3" key="1">
    <citation type="journal article" date="2014" name="Front. Microbiol.">
        <title>High frequency of phylogenetically diverse reductive dehalogenase-homologous genes in deep subseafloor sedimentary metagenomes.</title>
        <authorList>
            <person name="Kawai M."/>
            <person name="Futagami T."/>
            <person name="Toyoda A."/>
            <person name="Takaki Y."/>
            <person name="Nishi S."/>
            <person name="Hori S."/>
            <person name="Arai W."/>
            <person name="Tsubouchi T."/>
            <person name="Morono Y."/>
            <person name="Uchiyama I."/>
            <person name="Ito T."/>
            <person name="Fujiyama A."/>
            <person name="Inagaki F."/>
            <person name="Takami H."/>
        </authorList>
    </citation>
    <scope>NUCLEOTIDE SEQUENCE</scope>
    <source>
        <strain evidence="3">Expedition CK06-06</strain>
    </source>
</reference>
<dbReference type="InterPro" id="IPR015991">
    <property type="entry name" value="TatD/YcfH-like"/>
</dbReference>
<dbReference type="GO" id="GO:0005829">
    <property type="term" value="C:cytosol"/>
    <property type="evidence" value="ECO:0007669"/>
    <property type="project" value="TreeGrafter"/>
</dbReference>
<dbReference type="GO" id="GO:0004536">
    <property type="term" value="F:DNA nuclease activity"/>
    <property type="evidence" value="ECO:0007669"/>
    <property type="project" value="InterPro"/>
</dbReference>
<feature type="non-terminal residue" evidence="3">
    <location>
        <position position="1"/>
    </location>
</feature>
<dbReference type="CDD" id="cd01310">
    <property type="entry name" value="TatD_DNAse"/>
    <property type="match status" value="1"/>
</dbReference>
<gene>
    <name evidence="3" type="ORF">S01H1_06211</name>
</gene>
<evidence type="ECO:0000313" key="3">
    <source>
        <dbReference type="EMBL" id="GAF79448.1"/>
    </source>
</evidence>
<dbReference type="GO" id="GO:0016788">
    <property type="term" value="F:hydrolase activity, acting on ester bonds"/>
    <property type="evidence" value="ECO:0007669"/>
    <property type="project" value="InterPro"/>
</dbReference>
<dbReference type="EMBL" id="BARS01003220">
    <property type="protein sequence ID" value="GAF79448.1"/>
    <property type="molecule type" value="Genomic_DNA"/>
</dbReference>
<accession>X0SEJ9</accession>